<evidence type="ECO:0000259" key="6">
    <source>
        <dbReference type="Pfam" id="PF03088"/>
    </source>
</evidence>
<dbReference type="InterPro" id="IPR018119">
    <property type="entry name" value="Strictosidine_synth_cons-reg"/>
</dbReference>
<evidence type="ECO:0000256" key="2">
    <source>
        <dbReference type="ARBA" id="ARBA00022553"/>
    </source>
</evidence>
<keyword evidence="5" id="KW-0472">Membrane</keyword>
<evidence type="ECO:0000256" key="3">
    <source>
        <dbReference type="ARBA" id="ARBA00023180"/>
    </source>
</evidence>
<keyword evidence="3" id="KW-0325">Glycoprotein</keyword>
<dbReference type="AlphaFoldDB" id="A0A9J7DSC5"/>
<dbReference type="PANTHER" id="PTHR10426:SF88">
    <property type="entry name" value="ADIPOCYTE PLASMA MEMBRANE-ASSOCIATED PROTEIN HEMOMUCIN-RELATED"/>
    <property type="match status" value="1"/>
</dbReference>
<dbReference type="SUPFAM" id="SSF63829">
    <property type="entry name" value="Calcium-dependent phosphotriesterase"/>
    <property type="match status" value="1"/>
</dbReference>
<evidence type="ECO:0000256" key="5">
    <source>
        <dbReference type="SAM" id="Phobius"/>
    </source>
</evidence>
<feature type="transmembrane region" description="Helical" evidence="5">
    <location>
        <begin position="12"/>
        <end position="32"/>
    </location>
</feature>
<dbReference type="Proteomes" id="UP000301870">
    <property type="component" value="Chromosome 11"/>
</dbReference>
<name>A0A9J7DSC5_SPOLT</name>
<dbReference type="GO" id="GO:0012505">
    <property type="term" value="C:endomembrane system"/>
    <property type="evidence" value="ECO:0007669"/>
    <property type="project" value="TreeGrafter"/>
</dbReference>
<comment type="similarity">
    <text evidence="1">Belongs to the strictosidine synthase family.</text>
</comment>
<dbReference type="PANTHER" id="PTHR10426">
    <property type="entry name" value="STRICTOSIDINE SYNTHASE-RELATED"/>
    <property type="match status" value="1"/>
</dbReference>
<feature type="compositionally biased region" description="Pro residues" evidence="4">
    <location>
        <begin position="498"/>
        <end position="599"/>
    </location>
</feature>
<feature type="compositionally biased region" description="Pro residues" evidence="4">
    <location>
        <begin position="463"/>
        <end position="491"/>
    </location>
</feature>
<keyword evidence="5" id="KW-1133">Transmembrane helix</keyword>
<feature type="domain" description="Strictosidine synthase conserved region" evidence="6">
    <location>
        <begin position="176"/>
        <end position="261"/>
    </location>
</feature>
<dbReference type="Pfam" id="PF20067">
    <property type="entry name" value="SSL_N"/>
    <property type="match status" value="1"/>
</dbReference>
<feature type="region of interest" description="Disordered" evidence="4">
    <location>
        <begin position="425"/>
        <end position="709"/>
    </location>
</feature>
<dbReference type="GeneID" id="111350299"/>
<organism evidence="7 8">
    <name type="scientific">Spodoptera litura</name>
    <name type="common">Asian cotton leafworm</name>
    <dbReference type="NCBI Taxonomy" id="69820"/>
    <lineage>
        <taxon>Eukaryota</taxon>
        <taxon>Metazoa</taxon>
        <taxon>Ecdysozoa</taxon>
        <taxon>Arthropoda</taxon>
        <taxon>Hexapoda</taxon>
        <taxon>Insecta</taxon>
        <taxon>Pterygota</taxon>
        <taxon>Neoptera</taxon>
        <taxon>Endopterygota</taxon>
        <taxon>Lepidoptera</taxon>
        <taxon>Glossata</taxon>
        <taxon>Ditrysia</taxon>
        <taxon>Noctuoidea</taxon>
        <taxon>Noctuidae</taxon>
        <taxon>Amphipyrinae</taxon>
        <taxon>Spodoptera</taxon>
    </lineage>
</organism>
<dbReference type="Pfam" id="PF03088">
    <property type="entry name" value="Str_synth"/>
    <property type="match status" value="1"/>
</dbReference>
<dbReference type="RefSeq" id="XP_022817570.1">
    <property type="nucleotide sequence ID" value="XM_022961802.1"/>
</dbReference>
<protein>
    <submittedName>
        <fullName evidence="8">Adipocyte plasma membrane-associated protein-like</fullName>
    </submittedName>
</protein>
<dbReference type="PRINTS" id="PR01217">
    <property type="entry name" value="PRICHEXTENSN"/>
</dbReference>
<evidence type="ECO:0000313" key="8">
    <source>
        <dbReference type="RefSeq" id="XP_022817570.1"/>
    </source>
</evidence>
<keyword evidence="7" id="KW-1185">Reference proteome</keyword>
<sequence>MGFIFNFIKRLFTITIKTVFFLVLISAIIVLIPNFPPYTKFTSIEIQSPQPRVGPLATNGALNNCGKLYSGKLLGPEAFQIYKGEVYTSLATGEIVKLSPQGHVTFVTKIGEPCSGLVNEHICGRPLGFVIDDKDGNLYVADAYYGIWKVNLNTNKKQLLVSSRVSIQDRLPKLFNSVALAKNGDLYWTDSTSDFGLKDGVISSICDPSGRLFHYDAARNQSKVLLDDLWFANGVVVSPNEDFVLVCETFRSRLMKYYLRGPKKGQSEVFVDGLPGAPDNARPLPDGSGILVALYTVFEEDRPPLTKLMAAAPLVRKLAARLHRLVEIPLEYLNSLSPNIIFEEIIYSIGHFKTLTGIAPQMAGLVQLDWDGNIVATYYNTDKSLGPISDAIVFNGKLYTGSPHTQDYVGAVDAPPQLKKAFESFKQAESPKVETKPVQQPPVKKTEEKPKAAPKPQQEAKPTTPPPTKPTEKTTPPPPKPVEKTTPPPPKPVEKTTSPPPKPVEKTTPPPPKPVEKTSPPPPKPAEKTPPPPPKPAEKTPPPPPKPAEKTPPPPPKPAEKTPPPPKPVEKVSPPPPKPAEKATPPPPKPAEKATPPPIKVADKTNPPPPPKPAAKASPPPPKAAEKPSPPPPKPVEKTAPPPPKAAEKPSSPPPKAAEPKKEEPKVQTAETKPKPIKEEIPSDTIKPTKETLKVIKKDGPAEIHVPVQ</sequence>
<feature type="compositionally biased region" description="Basic and acidic residues" evidence="4">
    <location>
        <begin position="658"/>
        <end position="702"/>
    </location>
</feature>
<reference evidence="8" key="1">
    <citation type="submission" date="2025-08" db="UniProtKB">
        <authorList>
            <consortium name="RefSeq"/>
        </authorList>
    </citation>
    <scope>IDENTIFICATION</scope>
    <source>
        <strain evidence="8">Ishihara</strain>
        <tissue evidence="8">Whole body</tissue>
    </source>
</reference>
<gene>
    <name evidence="8" type="primary">LOC111350299</name>
</gene>
<evidence type="ECO:0000313" key="7">
    <source>
        <dbReference type="Proteomes" id="UP000301870"/>
    </source>
</evidence>
<evidence type="ECO:0000256" key="1">
    <source>
        <dbReference type="ARBA" id="ARBA00009191"/>
    </source>
</evidence>
<dbReference type="InterPro" id="IPR011042">
    <property type="entry name" value="6-blade_b-propeller_TolB-like"/>
</dbReference>
<accession>A0A9J7DSC5</accession>
<keyword evidence="2" id="KW-0597">Phosphoprotein</keyword>
<feature type="compositionally biased region" description="Pro residues" evidence="4">
    <location>
        <begin position="606"/>
        <end position="657"/>
    </location>
</feature>
<proteinExistence type="inferred from homology"/>
<dbReference type="OrthoDB" id="5307922at2759"/>
<dbReference type="Gene3D" id="2.120.10.30">
    <property type="entry name" value="TolB, C-terminal domain"/>
    <property type="match status" value="1"/>
</dbReference>
<dbReference type="KEGG" id="sliu:111350299"/>
<dbReference type="GO" id="GO:0016787">
    <property type="term" value="F:hydrolase activity"/>
    <property type="evidence" value="ECO:0007669"/>
    <property type="project" value="TreeGrafter"/>
</dbReference>
<evidence type="ECO:0000256" key="4">
    <source>
        <dbReference type="SAM" id="MobiDB-lite"/>
    </source>
</evidence>
<keyword evidence="5" id="KW-0812">Transmembrane</keyword>